<name>A0A6A6BQ85_9PEZI</name>
<evidence type="ECO:0000313" key="2">
    <source>
        <dbReference type="EMBL" id="KAF2146256.1"/>
    </source>
</evidence>
<evidence type="ECO:0000313" key="3">
    <source>
        <dbReference type="Proteomes" id="UP000799438"/>
    </source>
</evidence>
<keyword evidence="1" id="KW-1133">Transmembrane helix</keyword>
<dbReference type="Proteomes" id="UP000799438">
    <property type="component" value="Unassembled WGS sequence"/>
</dbReference>
<keyword evidence="3" id="KW-1185">Reference proteome</keyword>
<dbReference type="AlphaFoldDB" id="A0A6A6BQ85"/>
<dbReference type="GeneID" id="54297283"/>
<feature type="transmembrane region" description="Helical" evidence="1">
    <location>
        <begin position="91"/>
        <end position="113"/>
    </location>
</feature>
<dbReference type="RefSeq" id="XP_033401965.1">
    <property type="nucleotide sequence ID" value="XM_033539787.1"/>
</dbReference>
<accession>A0A6A6BQ85</accession>
<organism evidence="2 3">
    <name type="scientific">Aplosporella prunicola CBS 121167</name>
    <dbReference type="NCBI Taxonomy" id="1176127"/>
    <lineage>
        <taxon>Eukaryota</taxon>
        <taxon>Fungi</taxon>
        <taxon>Dikarya</taxon>
        <taxon>Ascomycota</taxon>
        <taxon>Pezizomycotina</taxon>
        <taxon>Dothideomycetes</taxon>
        <taxon>Dothideomycetes incertae sedis</taxon>
        <taxon>Botryosphaeriales</taxon>
        <taxon>Aplosporellaceae</taxon>
        <taxon>Aplosporella</taxon>
    </lineage>
</organism>
<dbReference type="EMBL" id="ML995476">
    <property type="protein sequence ID" value="KAF2146256.1"/>
    <property type="molecule type" value="Genomic_DNA"/>
</dbReference>
<reference evidence="2" key="1">
    <citation type="journal article" date="2020" name="Stud. Mycol.">
        <title>101 Dothideomycetes genomes: a test case for predicting lifestyles and emergence of pathogens.</title>
        <authorList>
            <person name="Haridas S."/>
            <person name="Albert R."/>
            <person name="Binder M."/>
            <person name="Bloem J."/>
            <person name="Labutti K."/>
            <person name="Salamov A."/>
            <person name="Andreopoulos B."/>
            <person name="Baker S."/>
            <person name="Barry K."/>
            <person name="Bills G."/>
            <person name="Bluhm B."/>
            <person name="Cannon C."/>
            <person name="Castanera R."/>
            <person name="Culley D."/>
            <person name="Daum C."/>
            <person name="Ezra D."/>
            <person name="Gonzalez J."/>
            <person name="Henrissat B."/>
            <person name="Kuo A."/>
            <person name="Liang C."/>
            <person name="Lipzen A."/>
            <person name="Lutzoni F."/>
            <person name="Magnuson J."/>
            <person name="Mondo S."/>
            <person name="Nolan M."/>
            <person name="Ohm R."/>
            <person name="Pangilinan J."/>
            <person name="Park H.-J."/>
            <person name="Ramirez L."/>
            <person name="Alfaro M."/>
            <person name="Sun H."/>
            <person name="Tritt A."/>
            <person name="Yoshinaga Y."/>
            <person name="Zwiers L.-H."/>
            <person name="Turgeon B."/>
            <person name="Goodwin S."/>
            <person name="Spatafora J."/>
            <person name="Crous P."/>
            <person name="Grigoriev I."/>
        </authorList>
    </citation>
    <scope>NUCLEOTIDE SEQUENCE</scope>
    <source>
        <strain evidence="2">CBS 121167</strain>
    </source>
</reference>
<keyword evidence="1" id="KW-0812">Transmembrane</keyword>
<evidence type="ECO:0000256" key="1">
    <source>
        <dbReference type="SAM" id="Phobius"/>
    </source>
</evidence>
<dbReference type="OrthoDB" id="5408102at2759"/>
<proteinExistence type="predicted"/>
<sequence>MQAARLPARRLHSLRRPIRPPAVPHQFPKPRLFTHNSQLLLVISPSGPRPQLPFLHASSSALRYRHRGGQWQLTRFLTTEHKKYIKEQVWLASKWTVFLWTSVGLLCIAAFGVQNEILERDTPTPSEWSMISRIAYRSARAQEDPSYFPSGIVDWANTGGTYRRLMERLEDPNVDGKDVKDQGDGGILVPGVGKAGYDIEAKSEPWRRGYFEVLMGCAKSAEQLDGWVKDTTRNISFPSEYVIGPSNPRPRPCPAFMHSAPLEENCIPAFAQPETYYMKVLTTKGFNTNQRLKAALGYADWLDFKGLNDSAQEMYNWGMDIATSALPEVESVVDLKTGVIREGANRVSDNIVQAATSLATHYACNANVSAALPIYLSVLRARSSAPAAPYPSNGSSGSNGILDTIFSFIVPPQYPPPPPSGNDALRRTPNSKCEETALKTYIGEILFATAPSNLETGLAWTREAVAEAEAGVEDGSLKLEDRDKCAQCLEVGLNNLQKMVAKLDKEEKDKTSGLGGKSSWFSLWGSTKEEGASESKWAAELSEIEDRILRLHREGLRERFKKSGGGGGLTWIG</sequence>
<keyword evidence="1" id="KW-0472">Membrane</keyword>
<gene>
    <name evidence="2" type="ORF">K452DRAFT_283533</name>
</gene>
<protein>
    <submittedName>
        <fullName evidence="2">Uncharacterized protein</fullName>
    </submittedName>
</protein>